<protein>
    <submittedName>
        <fullName evidence="1">Putative phage-like element PBSX</fullName>
    </submittedName>
</protein>
<sequence length="224" mass="26198">MSNELMKYLPPYYYDVLEMQEYTQAASLAVDMFAKAVEQELADQFIETASEKGIARRERMLQIKPRSDETLEFRRMRLKNRKSIKPPFTERWLQHQLDRLLGKGRVTVEIDILNFILSVNAEIENAPAFREVEHTVRTTIPANLVYQQRTQIRESITLSEKIIKQTIVRQTRLSTTWRLGRTPFAEALDEKEVIQLPLNRLTKLSTKWQVGSTPFAEAIQDDNQ</sequence>
<gene>
    <name evidence="1" type="ORF">OSIRIS_32</name>
</gene>
<name>A0A0K2CNM8_9CAUD</name>
<dbReference type="EMBL" id="KT151956">
    <property type="protein sequence ID" value="ALA07371.1"/>
    <property type="molecule type" value="Genomic_DNA"/>
</dbReference>
<dbReference type="RefSeq" id="YP_009215046.1">
    <property type="nucleotide sequence ID" value="NC_028969.1"/>
</dbReference>
<evidence type="ECO:0000313" key="1">
    <source>
        <dbReference type="EMBL" id="ALA07371.1"/>
    </source>
</evidence>
<dbReference type="OrthoDB" id="7766at10239"/>
<dbReference type="InterPro" id="IPR018755">
    <property type="entry name" value="Phage_Mu_Gp48"/>
</dbReference>
<organism evidence="1 2">
    <name type="scientific">Brevibacillus phage Osiris</name>
    <dbReference type="NCBI Taxonomy" id="1691955"/>
    <lineage>
        <taxon>Viruses</taxon>
        <taxon>Duplodnaviria</taxon>
        <taxon>Heunggongvirae</taxon>
        <taxon>Uroviricota</taxon>
        <taxon>Caudoviricetes</taxon>
        <taxon>Jimmervirus</taxon>
        <taxon>Jimmervirus osiris</taxon>
    </lineage>
</organism>
<evidence type="ECO:0000313" key="2">
    <source>
        <dbReference type="Proteomes" id="UP000202966"/>
    </source>
</evidence>
<dbReference type="KEGG" id="vg:26641371"/>
<reference evidence="1 2" key="1">
    <citation type="journal article" date="2015" name="Genome Announc.">
        <title>Genome Sequences of Five Additional Brevibacillus laterosporus Bacteriophages.</title>
        <authorList>
            <person name="Merrill B.D."/>
            <person name="Berg J.A."/>
            <person name="Graves K.A."/>
            <person name="Ward A.T."/>
            <person name="Hilton J.A."/>
            <person name="Wake B.N."/>
            <person name="Grose J.H."/>
            <person name="Breakwell D.P."/>
            <person name="Burnett S.H."/>
        </authorList>
    </citation>
    <scope>NUCLEOTIDE SEQUENCE [LARGE SCALE GENOMIC DNA]</scope>
</reference>
<dbReference type="GeneID" id="26641371"/>
<accession>A0A0K2CNM8</accession>
<dbReference type="Pfam" id="PF10076">
    <property type="entry name" value="Phage_Mu_Gp48"/>
    <property type="match status" value="1"/>
</dbReference>
<proteinExistence type="predicted"/>
<keyword evidence="2" id="KW-1185">Reference proteome</keyword>
<dbReference type="Proteomes" id="UP000202966">
    <property type="component" value="Segment"/>
</dbReference>